<dbReference type="Gene3D" id="3.40.50.2300">
    <property type="match status" value="1"/>
</dbReference>
<reference evidence="8 11" key="3">
    <citation type="submission" date="2016-10" db="EMBL/GenBank/DDBJ databases">
        <title>Genome sequence of Nocardia seriolae strain EM150506, isolated from Anguila japonica.</title>
        <authorList>
            <person name="Han H.-J."/>
        </authorList>
    </citation>
    <scope>NUCLEOTIDE SEQUENCE [LARGE SCALE GENOMIC DNA]</scope>
    <source>
        <strain evidence="8 11">EM150506</strain>
    </source>
</reference>
<feature type="modified residue" description="4-aspartylphosphate" evidence="5">
    <location>
        <position position="72"/>
    </location>
</feature>
<dbReference type="InterPro" id="IPR011006">
    <property type="entry name" value="CheY-like_superfamily"/>
</dbReference>
<dbReference type="SMART" id="SM00448">
    <property type="entry name" value="REC"/>
    <property type="match status" value="1"/>
</dbReference>
<dbReference type="InterPro" id="IPR001789">
    <property type="entry name" value="Sig_transdc_resp-reg_receiver"/>
</dbReference>
<dbReference type="SUPFAM" id="SSF52172">
    <property type="entry name" value="CheY-like"/>
    <property type="match status" value="1"/>
</dbReference>
<keyword evidence="4" id="KW-0804">Transcription</keyword>
<evidence type="ECO:0000256" key="3">
    <source>
        <dbReference type="ARBA" id="ARBA00023125"/>
    </source>
</evidence>
<dbReference type="PROSITE" id="PS50043">
    <property type="entry name" value="HTH_LUXR_2"/>
    <property type="match status" value="1"/>
</dbReference>
<evidence type="ECO:0000256" key="1">
    <source>
        <dbReference type="ARBA" id="ARBA00022553"/>
    </source>
</evidence>
<dbReference type="EMBL" id="CP017839">
    <property type="protein sequence ID" value="APB00115.1"/>
    <property type="molecule type" value="Genomic_DNA"/>
</dbReference>
<dbReference type="GO" id="GO:0000160">
    <property type="term" value="P:phosphorelay signal transduction system"/>
    <property type="evidence" value="ECO:0007669"/>
    <property type="project" value="InterPro"/>
</dbReference>
<evidence type="ECO:0000259" key="7">
    <source>
        <dbReference type="PROSITE" id="PS50110"/>
    </source>
</evidence>
<dbReference type="PRINTS" id="PR00038">
    <property type="entry name" value="HTHLUXR"/>
</dbReference>
<keyword evidence="8" id="KW-0378">Hydrolase</keyword>
<dbReference type="CDD" id="cd17535">
    <property type="entry name" value="REC_NarL-like"/>
    <property type="match status" value="1"/>
</dbReference>
<dbReference type="GO" id="GO:0006355">
    <property type="term" value="P:regulation of DNA-templated transcription"/>
    <property type="evidence" value="ECO:0007669"/>
    <property type="project" value="InterPro"/>
</dbReference>
<dbReference type="AlphaFoldDB" id="A0A0B8NAQ6"/>
<dbReference type="InterPro" id="IPR016032">
    <property type="entry name" value="Sig_transdc_resp-reg_C-effctor"/>
</dbReference>
<evidence type="ECO:0000256" key="4">
    <source>
        <dbReference type="ARBA" id="ARBA00023163"/>
    </source>
</evidence>
<evidence type="ECO:0000313" key="8">
    <source>
        <dbReference type="EMBL" id="APB00115.1"/>
    </source>
</evidence>
<dbReference type="CDD" id="cd06170">
    <property type="entry name" value="LuxR_C_like"/>
    <property type="match status" value="1"/>
</dbReference>
<dbReference type="EC" id="3.1.1.61" evidence="8"/>
<protein>
    <submittedName>
        <fullName evidence="8">Protein-glutamate methylesterase</fullName>
        <ecNumber evidence="8">3.1.1.61</ecNumber>
    </submittedName>
</protein>
<gene>
    <name evidence="8" type="ORF">NS506_06078</name>
    <name evidence="9" type="ORF">NSK11_contig00015-0061</name>
</gene>
<keyword evidence="3" id="KW-0238">DNA-binding</keyword>
<reference evidence="9 10" key="2">
    <citation type="journal article" date="2016" name="Genome Announc.">
        <title>Draft Genome Sequence of Erythromycin- and Oxytetracycline-Sensitive Nocardia seriolae Strain U-1 (NBRC 110359).</title>
        <authorList>
            <person name="Imajoh M."/>
            <person name="Sukeda M."/>
            <person name="Shimizu M."/>
            <person name="Yamane J."/>
            <person name="Ohnishi K."/>
            <person name="Oshima S."/>
        </authorList>
    </citation>
    <scope>NUCLEOTIDE SEQUENCE [LARGE SCALE GENOMIC DNA]</scope>
    <source>
        <strain evidence="9 10">U-1</strain>
    </source>
</reference>
<dbReference type="GO" id="GO:0008984">
    <property type="term" value="F:protein-glutamate methylesterase activity"/>
    <property type="evidence" value="ECO:0007669"/>
    <property type="project" value="UniProtKB-EC"/>
</dbReference>
<evidence type="ECO:0000259" key="6">
    <source>
        <dbReference type="PROSITE" id="PS50043"/>
    </source>
</evidence>
<keyword evidence="1 5" id="KW-0597">Phosphoprotein</keyword>
<feature type="domain" description="HTH luxR-type" evidence="6">
    <location>
        <begin position="159"/>
        <end position="224"/>
    </location>
</feature>
<sequence length="231" mass="25176">MKPNSRDGSHRPQPSARHPVRVVLTDRDRTVRDAIADLLELDPTVSVVGEADSVDRALALLPGLQPDVVILDPRLPDGDGLSICRKHRDTSRFLILTADGDPDRMLAAVDAGAAGYMIKDLTELALADAVRVIAVGGSRLDCNSAPVLMRELRNREGRARDPIASLTTMEMTIMLLLAEGLTDQQVADRLFFSENTIRDYVTRLTRKLGLSDRSQAALHAGHLRASSTPAR</sequence>
<name>A0A0B8NAQ6_9NOCA</name>
<dbReference type="PANTHER" id="PTHR43214">
    <property type="entry name" value="TWO-COMPONENT RESPONSE REGULATOR"/>
    <property type="match status" value="1"/>
</dbReference>
<dbReference type="Proteomes" id="UP000037179">
    <property type="component" value="Unassembled WGS sequence"/>
</dbReference>
<evidence type="ECO:0000256" key="5">
    <source>
        <dbReference type="PROSITE-ProRule" id="PRU00169"/>
    </source>
</evidence>
<evidence type="ECO:0000256" key="2">
    <source>
        <dbReference type="ARBA" id="ARBA00023015"/>
    </source>
</evidence>
<keyword evidence="2" id="KW-0805">Transcription regulation</keyword>
<dbReference type="RefSeq" id="WP_045436409.1">
    <property type="nucleotide sequence ID" value="NZ_AP017900.1"/>
</dbReference>
<dbReference type="SMART" id="SM00421">
    <property type="entry name" value="HTH_LUXR"/>
    <property type="match status" value="1"/>
</dbReference>
<accession>A0A0B8NAQ6</accession>
<dbReference type="InterPro" id="IPR000792">
    <property type="entry name" value="Tscrpt_reg_LuxR_C"/>
</dbReference>
<feature type="domain" description="Response regulatory" evidence="7">
    <location>
        <begin position="21"/>
        <end position="134"/>
    </location>
</feature>
<dbReference type="InterPro" id="IPR058245">
    <property type="entry name" value="NreC/VraR/RcsB-like_REC"/>
</dbReference>
<dbReference type="PANTHER" id="PTHR43214:SF24">
    <property type="entry name" value="TRANSCRIPTIONAL REGULATORY PROTEIN NARL-RELATED"/>
    <property type="match status" value="1"/>
</dbReference>
<dbReference type="InterPro" id="IPR039420">
    <property type="entry name" value="WalR-like"/>
</dbReference>
<organism evidence="8 11">
    <name type="scientific">Nocardia seriolae</name>
    <dbReference type="NCBI Taxonomy" id="37332"/>
    <lineage>
        <taxon>Bacteria</taxon>
        <taxon>Bacillati</taxon>
        <taxon>Actinomycetota</taxon>
        <taxon>Actinomycetes</taxon>
        <taxon>Mycobacteriales</taxon>
        <taxon>Nocardiaceae</taxon>
        <taxon>Nocardia</taxon>
    </lineage>
</organism>
<dbReference type="GeneID" id="93376583"/>
<dbReference type="EMBL" id="BBYQ01000015">
    <property type="protein sequence ID" value="GAP27220.1"/>
    <property type="molecule type" value="Genomic_DNA"/>
</dbReference>
<keyword evidence="10" id="KW-1185">Reference proteome</keyword>
<reference evidence="10" key="1">
    <citation type="submission" date="2015-07" db="EMBL/GenBank/DDBJ databases">
        <title>Nocardia seriolae U-1 whole genome shotgun sequence.</title>
        <authorList>
            <person name="Imajoh M."/>
            <person name="Fukumoto Y."/>
            <person name="Sukeda M."/>
            <person name="Yamane J."/>
            <person name="Yamasaki K."/>
            <person name="Shimizu M."/>
            <person name="Ohnishi K."/>
            <person name="Oshima S."/>
        </authorList>
    </citation>
    <scope>NUCLEOTIDE SEQUENCE [LARGE SCALE GENOMIC DNA]</scope>
    <source>
        <strain evidence="10">U-1</strain>
    </source>
</reference>
<dbReference type="Pfam" id="PF00072">
    <property type="entry name" value="Response_reg"/>
    <property type="match status" value="1"/>
</dbReference>
<proteinExistence type="predicted"/>
<dbReference type="SUPFAM" id="SSF46894">
    <property type="entry name" value="C-terminal effector domain of the bipartite response regulators"/>
    <property type="match status" value="1"/>
</dbReference>
<dbReference type="Proteomes" id="UP000180166">
    <property type="component" value="Chromosome"/>
</dbReference>
<dbReference type="Pfam" id="PF00196">
    <property type="entry name" value="GerE"/>
    <property type="match status" value="1"/>
</dbReference>
<dbReference type="PROSITE" id="PS50110">
    <property type="entry name" value="RESPONSE_REGULATORY"/>
    <property type="match status" value="1"/>
</dbReference>
<dbReference type="OrthoDB" id="9808843at2"/>
<dbReference type="KEGG" id="nsr:NS506_06078"/>
<evidence type="ECO:0000313" key="11">
    <source>
        <dbReference type="Proteomes" id="UP000180166"/>
    </source>
</evidence>
<dbReference type="GO" id="GO:0003677">
    <property type="term" value="F:DNA binding"/>
    <property type="evidence" value="ECO:0007669"/>
    <property type="project" value="UniProtKB-KW"/>
</dbReference>
<evidence type="ECO:0000313" key="10">
    <source>
        <dbReference type="Proteomes" id="UP000037179"/>
    </source>
</evidence>
<evidence type="ECO:0000313" key="9">
    <source>
        <dbReference type="EMBL" id="GAP27220.1"/>
    </source>
</evidence>